<dbReference type="SUPFAM" id="SSF47413">
    <property type="entry name" value="lambda repressor-like DNA-binding domains"/>
    <property type="match status" value="1"/>
</dbReference>
<dbReference type="RefSeq" id="WP_255226772.1">
    <property type="nucleotide sequence ID" value="NZ_JAJEKE010000004.1"/>
</dbReference>
<evidence type="ECO:0000313" key="4">
    <source>
        <dbReference type="Proteomes" id="UP001651880"/>
    </source>
</evidence>
<dbReference type="PANTHER" id="PTHR46797">
    <property type="entry name" value="HTH-TYPE TRANSCRIPTIONAL REGULATOR"/>
    <property type="match status" value="1"/>
</dbReference>
<dbReference type="EMBL" id="JAJEKE010000004">
    <property type="protein sequence ID" value="MCQ1529254.1"/>
    <property type="molecule type" value="Genomic_DNA"/>
</dbReference>
<keyword evidence="1" id="KW-0238">DNA-binding</keyword>
<dbReference type="Gene3D" id="2.60.120.10">
    <property type="entry name" value="Jelly Rolls"/>
    <property type="match status" value="1"/>
</dbReference>
<dbReference type="PROSITE" id="PS50943">
    <property type="entry name" value="HTH_CROC1"/>
    <property type="match status" value="1"/>
</dbReference>
<name>A0ABT1NDV4_9FIRM</name>
<dbReference type="SUPFAM" id="SSF51182">
    <property type="entry name" value="RmlC-like cupins"/>
    <property type="match status" value="1"/>
</dbReference>
<organism evidence="3 4">
    <name type="scientific">Lutispora saccharofermentans</name>
    <dbReference type="NCBI Taxonomy" id="3024236"/>
    <lineage>
        <taxon>Bacteria</taxon>
        <taxon>Bacillati</taxon>
        <taxon>Bacillota</taxon>
        <taxon>Clostridia</taxon>
        <taxon>Lutisporales</taxon>
        <taxon>Lutisporaceae</taxon>
        <taxon>Lutispora</taxon>
    </lineage>
</organism>
<dbReference type="Gene3D" id="1.10.260.40">
    <property type="entry name" value="lambda repressor-like DNA-binding domains"/>
    <property type="match status" value="1"/>
</dbReference>
<evidence type="ECO:0000259" key="2">
    <source>
        <dbReference type="PROSITE" id="PS50943"/>
    </source>
</evidence>
<dbReference type="InterPro" id="IPR011051">
    <property type="entry name" value="RmlC_Cupin_sf"/>
</dbReference>
<sequence>MKEEIGQKINQIRNEKGMTLKDLSEKTDLSVGFLSQVERGLTSIAILSLKNIAEALEVDLSIFFTPPKKSRSLVLKSYEQEYFQLDKSSFIFSNLSADMTDRNMEAMLATILPGDDIAAPAKAPHGGEEFVYVLEGILTLCYSEEEYILYPGDSAHYKAAEPHTWRNRTNKLVKLLSVNTPRIFDL</sequence>
<accession>A0ABT1NDV4</accession>
<dbReference type="InterPro" id="IPR050807">
    <property type="entry name" value="TransReg_Diox_bact_type"/>
</dbReference>
<comment type="caution">
    <text evidence="3">The sequence shown here is derived from an EMBL/GenBank/DDBJ whole genome shotgun (WGS) entry which is preliminary data.</text>
</comment>
<dbReference type="SMART" id="SM00530">
    <property type="entry name" value="HTH_XRE"/>
    <property type="match status" value="1"/>
</dbReference>
<dbReference type="InterPro" id="IPR001387">
    <property type="entry name" value="Cro/C1-type_HTH"/>
</dbReference>
<dbReference type="CDD" id="cd02209">
    <property type="entry name" value="cupin_XRE_C"/>
    <property type="match status" value="1"/>
</dbReference>
<protein>
    <submittedName>
        <fullName evidence="3">XRE family transcriptional regulator</fullName>
    </submittedName>
</protein>
<dbReference type="InterPro" id="IPR010982">
    <property type="entry name" value="Lambda_DNA-bd_dom_sf"/>
</dbReference>
<evidence type="ECO:0000256" key="1">
    <source>
        <dbReference type="ARBA" id="ARBA00023125"/>
    </source>
</evidence>
<reference evidence="3 4" key="1">
    <citation type="submission" date="2021-10" db="EMBL/GenBank/DDBJ databases">
        <title>Lutispora strain m25 sp. nov., a thermophilic, non-spore-forming bacterium isolated from a lab-scale methanogenic bioreactor digesting anaerobic sludge.</title>
        <authorList>
            <person name="El Houari A."/>
            <person name="Mcdonald J."/>
        </authorList>
    </citation>
    <scope>NUCLEOTIDE SEQUENCE [LARGE SCALE GENOMIC DNA]</scope>
    <source>
        <strain evidence="4">m25</strain>
    </source>
</reference>
<dbReference type="InterPro" id="IPR014710">
    <property type="entry name" value="RmlC-like_jellyroll"/>
</dbReference>
<keyword evidence="4" id="KW-1185">Reference proteome</keyword>
<dbReference type="CDD" id="cd00093">
    <property type="entry name" value="HTH_XRE"/>
    <property type="match status" value="1"/>
</dbReference>
<dbReference type="Proteomes" id="UP001651880">
    <property type="component" value="Unassembled WGS sequence"/>
</dbReference>
<proteinExistence type="predicted"/>
<dbReference type="Pfam" id="PF07883">
    <property type="entry name" value="Cupin_2"/>
    <property type="match status" value="1"/>
</dbReference>
<dbReference type="Pfam" id="PF01381">
    <property type="entry name" value="HTH_3"/>
    <property type="match status" value="1"/>
</dbReference>
<dbReference type="PANTHER" id="PTHR46797:SF25">
    <property type="entry name" value="TRANSCRIPTIONAL REGULATOR"/>
    <property type="match status" value="1"/>
</dbReference>
<evidence type="ECO:0000313" key="3">
    <source>
        <dbReference type="EMBL" id="MCQ1529254.1"/>
    </source>
</evidence>
<gene>
    <name evidence="3" type="ORF">LJD61_06775</name>
</gene>
<feature type="domain" description="HTH cro/C1-type" evidence="2">
    <location>
        <begin position="9"/>
        <end position="63"/>
    </location>
</feature>
<dbReference type="InterPro" id="IPR013096">
    <property type="entry name" value="Cupin_2"/>
</dbReference>